<accession>A0A239AGR0</accession>
<dbReference type="GO" id="GO:0071111">
    <property type="term" value="F:cyclic-guanylate-specific phosphodiesterase activity"/>
    <property type="evidence" value="ECO:0007669"/>
    <property type="project" value="InterPro"/>
</dbReference>
<dbReference type="SUPFAM" id="SSF141868">
    <property type="entry name" value="EAL domain-like"/>
    <property type="match status" value="1"/>
</dbReference>
<dbReference type="InterPro" id="IPR029787">
    <property type="entry name" value="Nucleotide_cyclase"/>
</dbReference>
<dbReference type="PANTHER" id="PTHR33121">
    <property type="entry name" value="CYCLIC DI-GMP PHOSPHODIESTERASE PDEF"/>
    <property type="match status" value="1"/>
</dbReference>
<organism evidence="3 4">
    <name type="scientific">Pseudomonas segetis</name>
    <dbReference type="NCBI Taxonomy" id="298908"/>
    <lineage>
        <taxon>Bacteria</taxon>
        <taxon>Pseudomonadati</taxon>
        <taxon>Pseudomonadota</taxon>
        <taxon>Gammaproteobacteria</taxon>
        <taxon>Pseudomonadales</taxon>
        <taxon>Pseudomonadaceae</taxon>
        <taxon>Pseudomonas</taxon>
    </lineage>
</organism>
<evidence type="ECO:0000259" key="2">
    <source>
        <dbReference type="PROSITE" id="PS50887"/>
    </source>
</evidence>
<dbReference type="InterPro" id="IPR035919">
    <property type="entry name" value="EAL_sf"/>
</dbReference>
<evidence type="ECO:0000313" key="4">
    <source>
        <dbReference type="Proteomes" id="UP000242915"/>
    </source>
</evidence>
<feature type="domain" description="GGDEF" evidence="2">
    <location>
        <begin position="668"/>
        <end position="800"/>
    </location>
</feature>
<sequence length="1057" mass="117984">MTSNTSSLALTSVLSSIVKIRLPQALDQVLGALRAALKDKSSQALSNQEAQAFEEAYKLCKFQGARSIRECVSSIHSALLRKPSSARQALMGEQELALLEFSDVEDQLLANALASHLRETLAEQEFNLCGCFSRMVGQHVANAENPFSLDYLVLHWLKALSLSEGDEAVRHVFFTQMCAVLPASLVAYYTALATAFDRHQITPLLPEPMLPVQQGRDADYRVDSLDSGNAEFKQAEEVAVSPIQRDVLERLLLCPPPAQGWTADSLLKYFESNGFYLNERQREDTHLVSGVFQSLQHEQAMADSLKPALNKLLLPVLDATLREPAAISDKHHPVRATLDRLLSLAELSEPLLEARLEVLIDYLVTHYQGNSLSFSSIDAELDELLEVQQRAYRRSVKRVAELYRGQEALLNARCSVSLGLTEVLGARPPKLLLQWLQAGWRDLLVYRFIRADVEDQWRADLELTRLLAEYLLSSSTHRNESERRKRSLEVDHLLSSMGRKLDEFGIANANCKLILERMRQQMLAGHEVELGELDTPEIPRSQVPPQLQRWQASLESLEEGDWLENADGQPLQLVWRSSQKDQYVLVDKKGVEVSHLTIAELSELVSEGLLLIAQNDGGDQGIIQRALQGIVGRLYREISHARSHDELTGLLNRRSFEAVVAKSLSSEVRVSYLLAQIDQFSVLNSHLGLVAGDACLKHVAQALQRMLPEQGVLARLDGVEFAAMIPQCDEDSASVLAEKLRAGIENEVFDWQGHSHTVTLSIGIVSNAESHDVASVLSNLYAASNHAKESGRNRVHRYSVPADDERVGLLAIAARIDQIIRCEELSLRVQQIATTDINARQLPHYELLLVMENDLPLEDFIAAAERYNRMAKVDRWVLEQAFSQLEKAPDLWQRCSSISINLSGNSLNDGGLLAFVEELFERYEVAPQRICFEITETTAVANLANVADLVRRLQRLGCSFALDDFGVGFSSFDYLKRLPVDIVKIDGSFVREIAHSSSDLAMVRSINDLAHTLGRVTVAEYVENQQIRELLIDIGVDYVQGYGVQMPRSFVGLLADA</sequence>
<dbReference type="InterPro" id="IPR001633">
    <property type="entry name" value="EAL_dom"/>
</dbReference>
<dbReference type="Proteomes" id="UP000242915">
    <property type="component" value="Unassembled WGS sequence"/>
</dbReference>
<dbReference type="InterPro" id="IPR043128">
    <property type="entry name" value="Rev_trsase/Diguanyl_cyclase"/>
</dbReference>
<evidence type="ECO:0000259" key="1">
    <source>
        <dbReference type="PROSITE" id="PS50883"/>
    </source>
</evidence>
<dbReference type="Pfam" id="PF07793">
    <property type="entry name" value="DUF1631"/>
    <property type="match status" value="2"/>
</dbReference>
<dbReference type="EMBL" id="FZOG01000001">
    <property type="protein sequence ID" value="SNR94825.1"/>
    <property type="molecule type" value="Genomic_DNA"/>
</dbReference>
<protein>
    <submittedName>
        <fullName evidence="3">Diguanylate cyclase (GGDEF) domain-containing protein</fullName>
    </submittedName>
</protein>
<dbReference type="PROSITE" id="PS50887">
    <property type="entry name" value="GGDEF"/>
    <property type="match status" value="1"/>
</dbReference>
<dbReference type="Gene3D" id="3.30.70.270">
    <property type="match status" value="1"/>
</dbReference>
<dbReference type="SMART" id="SM00052">
    <property type="entry name" value="EAL"/>
    <property type="match status" value="1"/>
</dbReference>
<reference evidence="4" key="1">
    <citation type="submission" date="2017-06" db="EMBL/GenBank/DDBJ databases">
        <authorList>
            <person name="Varghese N."/>
            <person name="Submissions S."/>
        </authorList>
    </citation>
    <scope>NUCLEOTIDE SEQUENCE [LARGE SCALE GENOMIC DNA]</scope>
    <source>
        <strain evidence="4">CIP 108523</strain>
    </source>
</reference>
<feature type="domain" description="EAL" evidence="1">
    <location>
        <begin position="809"/>
        <end position="1057"/>
    </location>
</feature>
<keyword evidence="4" id="KW-1185">Reference proteome</keyword>
<dbReference type="Gene3D" id="3.20.20.450">
    <property type="entry name" value="EAL domain"/>
    <property type="match status" value="1"/>
</dbReference>
<dbReference type="CDD" id="cd01948">
    <property type="entry name" value="EAL"/>
    <property type="match status" value="1"/>
</dbReference>
<gene>
    <name evidence="3" type="ORF">SAMN05216255_1181</name>
</gene>
<dbReference type="PROSITE" id="PS50883">
    <property type="entry name" value="EAL"/>
    <property type="match status" value="1"/>
</dbReference>
<dbReference type="Pfam" id="PF00563">
    <property type="entry name" value="EAL"/>
    <property type="match status" value="1"/>
</dbReference>
<dbReference type="InterPro" id="IPR000160">
    <property type="entry name" value="GGDEF_dom"/>
</dbReference>
<dbReference type="PANTHER" id="PTHR33121:SF23">
    <property type="entry name" value="CYCLIC DI-GMP PHOSPHODIESTERASE PDEB"/>
    <property type="match status" value="1"/>
</dbReference>
<dbReference type="AlphaFoldDB" id="A0A239AGR0"/>
<proteinExistence type="predicted"/>
<dbReference type="NCBIfam" id="TIGR00254">
    <property type="entry name" value="GGDEF"/>
    <property type="match status" value="1"/>
</dbReference>
<name>A0A239AGR0_9PSED</name>
<dbReference type="InterPro" id="IPR050706">
    <property type="entry name" value="Cyclic-di-GMP_PDE-like"/>
</dbReference>
<dbReference type="SMART" id="SM00267">
    <property type="entry name" value="GGDEF"/>
    <property type="match status" value="1"/>
</dbReference>
<evidence type="ECO:0000313" key="3">
    <source>
        <dbReference type="EMBL" id="SNR94825.1"/>
    </source>
</evidence>
<dbReference type="SUPFAM" id="SSF55073">
    <property type="entry name" value="Nucleotide cyclase"/>
    <property type="match status" value="1"/>
</dbReference>
<dbReference type="Pfam" id="PF00990">
    <property type="entry name" value="GGDEF"/>
    <property type="match status" value="1"/>
</dbReference>
<dbReference type="CDD" id="cd01949">
    <property type="entry name" value="GGDEF"/>
    <property type="match status" value="1"/>
</dbReference>
<dbReference type="InterPro" id="IPR012434">
    <property type="entry name" value="DUF1631"/>
</dbReference>